<feature type="region of interest" description="Disordered" evidence="9">
    <location>
        <begin position="480"/>
        <end position="504"/>
    </location>
</feature>
<evidence type="ECO:0000313" key="11">
    <source>
        <dbReference type="EMBL" id="KDN47324.1"/>
    </source>
</evidence>
<evidence type="ECO:0000256" key="9">
    <source>
        <dbReference type="SAM" id="MobiDB-lite"/>
    </source>
</evidence>
<proteinExistence type="inferred from homology"/>
<keyword evidence="3" id="KW-0805">Transcription regulation</keyword>
<feature type="coiled-coil region" evidence="8">
    <location>
        <begin position="200"/>
        <end position="227"/>
    </location>
</feature>
<dbReference type="HOGENOM" id="CLU_408357_0_0_1"/>
<dbReference type="RefSeq" id="XP_013243813.1">
    <property type="nucleotide sequence ID" value="XM_013388359.1"/>
</dbReference>
<dbReference type="Gene3D" id="1.10.20.10">
    <property type="entry name" value="Histone, subunit A"/>
    <property type="match status" value="1"/>
</dbReference>
<feature type="compositionally biased region" description="Low complexity" evidence="9">
    <location>
        <begin position="318"/>
        <end position="369"/>
    </location>
</feature>
<dbReference type="InterPro" id="IPR037794">
    <property type="entry name" value="TAF12"/>
</dbReference>
<feature type="compositionally biased region" description="Polar residues" evidence="9">
    <location>
        <begin position="146"/>
        <end position="156"/>
    </location>
</feature>
<comment type="caution">
    <text evidence="11">The sequence shown here is derived from an EMBL/GenBank/DDBJ whole genome shotgun (WGS) entry which is preliminary data.</text>
</comment>
<evidence type="ECO:0000256" key="4">
    <source>
        <dbReference type="ARBA" id="ARBA00023163"/>
    </source>
</evidence>
<dbReference type="SUPFAM" id="SSF47113">
    <property type="entry name" value="Histone-fold"/>
    <property type="match status" value="1"/>
</dbReference>
<evidence type="ECO:0000256" key="6">
    <source>
        <dbReference type="ARBA" id="ARBA00075089"/>
    </source>
</evidence>
<evidence type="ECO:0000256" key="1">
    <source>
        <dbReference type="ARBA" id="ARBA00004123"/>
    </source>
</evidence>
<feature type="compositionally biased region" description="Gly residues" evidence="9">
    <location>
        <begin position="654"/>
        <end position="673"/>
    </location>
</feature>
<evidence type="ECO:0000256" key="5">
    <source>
        <dbReference type="ARBA" id="ARBA00023242"/>
    </source>
</evidence>
<protein>
    <recommendedName>
        <fullName evidence="6">TBP-associated factor 12</fullName>
    </recommendedName>
    <alternativeName>
        <fullName evidence="7">Transcription initiation factor TFIID subunit 12</fullName>
    </alternativeName>
</protein>
<name>A0A066W8D6_TILAU</name>
<dbReference type="OrthoDB" id="2193432at2759"/>
<dbReference type="OMA" id="QQMPIPP"/>
<keyword evidence="12" id="KW-1185">Reference proteome</keyword>
<feature type="region of interest" description="Disordered" evidence="9">
    <location>
        <begin position="274"/>
        <end position="459"/>
    </location>
</feature>
<evidence type="ECO:0000256" key="8">
    <source>
        <dbReference type="SAM" id="Coils"/>
    </source>
</evidence>
<evidence type="ECO:0000259" key="10">
    <source>
        <dbReference type="Pfam" id="PF03847"/>
    </source>
</evidence>
<feature type="region of interest" description="Disordered" evidence="9">
    <location>
        <begin position="646"/>
        <end position="673"/>
    </location>
</feature>
<sequence>MSNPNNNVNSIGGNPNASQYRAKLMQQQLAAMQVAAAAGGSAGGAASNGSPAPNVAAANSPASTVAAAAARPQQMQQGGIGVAGLPPGIASTPQQAQLMAQAINILQQQFPAVAAQFFKDLREGRIPHHEVQSRVAQLLQSNIGPAGQAQNRSLPVQSGAAGGQGPSTPLAAQGAARPPAVSNTPARLAQAANLNPAQALQQQSEKLKKLQAIGTNLNQQVHNLQTRLNALPADSPDRQGVQTQLQEHHRHVQQVRNEFERQKGIFEQQKAILQAAAGQRSQPGTPGSPAVRPLAQQPPSQTASPRVGTGSPVPPPAAAAAIAPSAPATGPAPASSLSSGPSTGANARQNSVGAGSAGPGTPTAAVAPGLTNGVTVPSSTAGGKTQSNVPPTPSSTTSNPHINNALTSQSTSGTTGLLNQVQIPPNLDHIRPSSGINQPQAFPNAKGARPTLNQGLASGSAMVGTPAMLKRPEMMATSHTAGVGAGSTTTASTGPSAGPTAAATAVAQTTWEGLLNVPVDRRSLPADDGFGNLDAAGGASSGISGAIATGAATSGGSTMRPTGRMIEKRKIQELVGDIDPTEVLEGDVEDLFLELADEFIESVTQFACRLAKHRKSDRLEVKDIQLHLERNWNLRVPFPGSMPIAGPRPRGTGAAAGGGPGGGGGAGAGGRGA</sequence>
<dbReference type="GO" id="GO:0000124">
    <property type="term" value="C:SAGA complex"/>
    <property type="evidence" value="ECO:0007669"/>
    <property type="project" value="InterPro"/>
</dbReference>
<evidence type="ECO:0000256" key="2">
    <source>
        <dbReference type="ARBA" id="ARBA00007530"/>
    </source>
</evidence>
<dbReference type="STRING" id="1037660.A0A066W8D6"/>
<feature type="region of interest" description="Disordered" evidence="9">
    <location>
        <begin position="146"/>
        <end position="183"/>
    </location>
</feature>
<dbReference type="Proteomes" id="UP000027361">
    <property type="component" value="Unassembled WGS sequence"/>
</dbReference>
<feature type="domain" description="Transcription initiation factor TFIID subunit 12" evidence="10">
    <location>
        <begin position="568"/>
        <end position="634"/>
    </location>
</feature>
<dbReference type="InParanoid" id="A0A066W8D6"/>
<evidence type="ECO:0000313" key="12">
    <source>
        <dbReference type="Proteomes" id="UP000027361"/>
    </source>
</evidence>
<keyword evidence="5" id="KW-0539">Nucleus</keyword>
<gene>
    <name evidence="11" type="ORF">K437DRAFT_267867</name>
</gene>
<evidence type="ECO:0000256" key="3">
    <source>
        <dbReference type="ARBA" id="ARBA00023015"/>
    </source>
</evidence>
<dbReference type="PANTHER" id="PTHR12264">
    <property type="entry name" value="TRANSCRIPTION INITIATION FACTOR TFIID SUBUNIT 12"/>
    <property type="match status" value="1"/>
</dbReference>
<reference evidence="11 12" key="1">
    <citation type="submission" date="2014-05" db="EMBL/GenBank/DDBJ databases">
        <title>Draft genome sequence of a rare smut relative, Tilletiaria anomala UBC 951.</title>
        <authorList>
            <consortium name="DOE Joint Genome Institute"/>
            <person name="Toome M."/>
            <person name="Kuo A."/>
            <person name="Henrissat B."/>
            <person name="Lipzen A."/>
            <person name="Tritt A."/>
            <person name="Yoshinaga Y."/>
            <person name="Zane M."/>
            <person name="Barry K."/>
            <person name="Grigoriev I.V."/>
            <person name="Spatafora J.W."/>
            <person name="Aimea M.C."/>
        </authorList>
    </citation>
    <scope>NUCLEOTIDE SEQUENCE [LARGE SCALE GENOMIC DNA]</scope>
    <source>
        <strain evidence="11 12">UBC 951</strain>
    </source>
</reference>
<keyword evidence="4" id="KW-0804">Transcription</keyword>
<dbReference type="FunFam" id="1.10.20.10:FF:000011">
    <property type="entry name" value="Transcription initiation factor TFIID subunit 12"/>
    <property type="match status" value="1"/>
</dbReference>
<dbReference type="GeneID" id="25265972"/>
<dbReference type="GO" id="GO:0003677">
    <property type="term" value="F:DNA binding"/>
    <property type="evidence" value="ECO:0007669"/>
    <property type="project" value="TreeGrafter"/>
</dbReference>
<dbReference type="GO" id="GO:0051123">
    <property type="term" value="P:RNA polymerase II preinitiation complex assembly"/>
    <property type="evidence" value="ECO:0007669"/>
    <property type="project" value="TreeGrafter"/>
</dbReference>
<dbReference type="InterPro" id="IPR009072">
    <property type="entry name" value="Histone-fold"/>
</dbReference>
<dbReference type="CDD" id="cd07981">
    <property type="entry name" value="HFD_TAF12"/>
    <property type="match status" value="1"/>
</dbReference>
<feature type="compositionally biased region" description="Polar residues" evidence="9">
    <location>
        <begin position="372"/>
        <end position="384"/>
    </location>
</feature>
<dbReference type="AlphaFoldDB" id="A0A066W8D6"/>
<comment type="subcellular location">
    <subcellularLocation>
        <location evidence="1">Nucleus</location>
    </subcellularLocation>
</comment>
<keyword evidence="8" id="KW-0175">Coiled coil</keyword>
<dbReference type="FunCoup" id="A0A066W8D6">
    <property type="interactions" value="39"/>
</dbReference>
<dbReference type="Pfam" id="PF03847">
    <property type="entry name" value="TFIID_20kDa"/>
    <property type="match status" value="1"/>
</dbReference>
<evidence type="ECO:0000256" key="7">
    <source>
        <dbReference type="ARBA" id="ARBA00093657"/>
    </source>
</evidence>
<organism evidence="11 12">
    <name type="scientific">Tilletiaria anomala (strain ATCC 24038 / CBS 436.72 / UBC 951)</name>
    <dbReference type="NCBI Taxonomy" id="1037660"/>
    <lineage>
        <taxon>Eukaryota</taxon>
        <taxon>Fungi</taxon>
        <taxon>Dikarya</taxon>
        <taxon>Basidiomycota</taxon>
        <taxon>Ustilaginomycotina</taxon>
        <taxon>Exobasidiomycetes</taxon>
        <taxon>Georgefischeriales</taxon>
        <taxon>Tilletiariaceae</taxon>
        <taxon>Tilletiaria</taxon>
    </lineage>
</organism>
<accession>A0A066W8D6</accession>
<dbReference type="GO" id="GO:0005669">
    <property type="term" value="C:transcription factor TFIID complex"/>
    <property type="evidence" value="ECO:0007669"/>
    <property type="project" value="InterPro"/>
</dbReference>
<dbReference type="InterPro" id="IPR003228">
    <property type="entry name" value="TFIID_TAF12_dom"/>
</dbReference>
<dbReference type="PANTHER" id="PTHR12264:SF21">
    <property type="entry name" value="TRANSCRIPTION INITIATION FACTOR TFIID SUBUNIT 12"/>
    <property type="match status" value="1"/>
</dbReference>
<dbReference type="GO" id="GO:0017025">
    <property type="term" value="F:TBP-class protein binding"/>
    <property type="evidence" value="ECO:0007669"/>
    <property type="project" value="TreeGrafter"/>
</dbReference>
<dbReference type="EMBL" id="JMSN01000030">
    <property type="protein sequence ID" value="KDN47324.1"/>
    <property type="molecule type" value="Genomic_DNA"/>
</dbReference>
<dbReference type="GO" id="GO:0046982">
    <property type="term" value="F:protein heterodimerization activity"/>
    <property type="evidence" value="ECO:0007669"/>
    <property type="project" value="InterPro"/>
</dbReference>
<feature type="compositionally biased region" description="Low complexity" evidence="9">
    <location>
        <begin position="385"/>
        <end position="418"/>
    </location>
</feature>
<comment type="similarity">
    <text evidence="2">Belongs to the TAF12 family.</text>
</comment>